<evidence type="ECO:0000256" key="1">
    <source>
        <dbReference type="SAM" id="Phobius"/>
    </source>
</evidence>
<keyword evidence="1" id="KW-1133">Transmembrane helix</keyword>
<dbReference type="InterPro" id="IPR050640">
    <property type="entry name" value="Bact_2-comp_sensor_kinase"/>
</dbReference>
<feature type="transmembrane region" description="Helical" evidence="1">
    <location>
        <begin position="40"/>
        <end position="61"/>
    </location>
</feature>
<name>A0A378RJC7_MYROD</name>
<dbReference type="Proteomes" id="UP000255024">
    <property type="component" value="Unassembled WGS sequence"/>
</dbReference>
<keyword evidence="3" id="KW-0808">Transferase</keyword>
<keyword evidence="1" id="KW-0472">Membrane</keyword>
<keyword evidence="4" id="KW-1185">Reference proteome</keyword>
<dbReference type="GO" id="GO:0016020">
    <property type="term" value="C:membrane"/>
    <property type="evidence" value="ECO:0007669"/>
    <property type="project" value="InterPro"/>
</dbReference>
<dbReference type="InterPro" id="IPR010559">
    <property type="entry name" value="Sig_transdc_His_kin_internal"/>
</dbReference>
<accession>A0A378RJC7</accession>
<keyword evidence="1" id="KW-0812">Transmembrane</keyword>
<dbReference type="RefSeq" id="WP_115090145.1">
    <property type="nucleotide sequence ID" value="NZ_CP068107.1"/>
</dbReference>
<keyword evidence="3" id="KW-0418">Kinase</keyword>
<reference evidence="3 4" key="1">
    <citation type="submission" date="2018-06" db="EMBL/GenBank/DDBJ databases">
        <authorList>
            <consortium name="Pathogen Informatics"/>
            <person name="Doyle S."/>
        </authorList>
    </citation>
    <scope>NUCLEOTIDE SEQUENCE [LARGE SCALE GENOMIC DNA]</scope>
    <source>
        <strain evidence="3 4">NCTC11179</strain>
    </source>
</reference>
<protein>
    <submittedName>
        <fullName evidence="3">Probable sensor-like histidine kinase YehU</fullName>
        <ecNumber evidence="3">2.7.13.3</ecNumber>
    </submittedName>
</protein>
<evidence type="ECO:0000313" key="4">
    <source>
        <dbReference type="Proteomes" id="UP000255024"/>
    </source>
</evidence>
<dbReference type="PANTHER" id="PTHR34220:SF7">
    <property type="entry name" value="SENSOR HISTIDINE KINASE YPDA"/>
    <property type="match status" value="1"/>
</dbReference>
<gene>
    <name evidence="3" type="primary">yehU_3</name>
    <name evidence="3" type="ORF">NCTC11179_00686</name>
</gene>
<dbReference type="InterPro" id="IPR036890">
    <property type="entry name" value="HATPase_C_sf"/>
</dbReference>
<dbReference type="SUPFAM" id="SSF55874">
    <property type="entry name" value="ATPase domain of HSP90 chaperone/DNA topoisomerase II/histidine kinase"/>
    <property type="match status" value="1"/>
</dbReference>
<feature type="transmembrane region" description="Helical" evidence="1">
    <location>
        <begin position="111"/>
        <end position="132"/>
    </location>
</feature>
<dbReference type="AlphaFoldDB" id="A0A378RJC7"/>
<dbReference type="Gene3D" id="3.30.565.10">
    <property type="entry name" value="Histidine kinase-like ATPase, C-terminal domain"/>
    <property type="match status" value="1"/>
</dbReference>
<feature type="transmembrane region" description="Helical" evidence="1">
    <location>
        <begin position="12"/>
        <end position="28"/>
    </location>
</feature>
<dbReference type="EMBL" id="UGQL01000001">
    <property type="protein sequence ID" value="STZ27153.1"/>
    <property type="molecule type" value="Genomic_DNA"/>
</dbReference>
<evidence type="ECO:0000313" key="3">
    <source>
        <dbReference type="EMBL" id="STZ27153.1"/>
    </source>
</evidence>
<dbReference type="GO" id="GO:0000155">
    <property type="term" value="F:phosphorelay sensor kinase activity"/>
    <property type="evidence" value="ECO:0007669"/>
    <property type="project" value="InterPro"/>
</dbReference>
<dbReference type="EC" id="2.7.13.3" evidence="3"/>
<dbReference type="PANTHER" id="PTHR34220">
    <property type="entry name" value="SENSOR HISTIDINE KINASE YPDA"/>
    <property type="match status" value="1"/>
</dbReference>
<evidence type="ECO:0000259" key="2">
    <source>
        <dbReference type="Pfam" id="PF06580"/>
    </source>
</evidence>
<sequence length="342" mass="39694">MEKTQKWYTKPFVEEVIYFCALFVLIMLPELMKSISQADFIKTLLFFSLVYGQAIFHRYFLFSLFLNKKYLLYGIAAVIFTLLGAGILLAADYWWIDPTYYLTDEDTLLDHYVSHLVLCVISTAAILSILLVRTYSHEVQKRNEAQLMLSEIQIKYLHAQLNPHFVFNMFNNLYGVSLTDPTRTPDLILQLSNLMRYQLENSKKDTVTLEEELAFISNYIALEKERVGQRCVITYTIEDPEDLAPHYVIAPLLLITLVENAFKHSLTIQHPWFVSLAVTIEKQVIHLKVANSLGDQLLQNNSTGIGLINIRQRLELLYHNRFTLETTQDQNTYTTNLIIHLN</sequence>
<feature type="transmembrane region" description="Helical" evidence="1">
    <location>
        <begin position="70"/>
        <end position="91"/>
    </location>
</feature>
<organism evidence="3 4">
    <name type="scientific">Myroides odoratus</name>
    <name type="common">Flavobacterium odoratum</name>
    <dbReference type="NCBI Taxonomy" id="256"/>
    <lineage>
        <taxon>Bacteria</taxon>
        <taxon>Pseudomonadati</taxon>
        <taxon>Bacteroidota</taxon>
        <taxon>Flavobacteriia</taxon>
        <taxon>Flavobacteriales</taxon>
        <taxon>Flavobacteriaceae</taxon>
        <taxon>Myroides</taxon>
    </lineage>
</organism>
<dbReference type="Pfam" id="PF06580">
    <property type="entry name" value="His_kinase"/>
    <property type="match status" value="1"/>
</dbReference>
<proteinExistence type="predicted"/>
<feature type="domain" description="Signal transduction histidine kinase internal region" evidence="2">
    <location>
        <begin position="153"/>
        <end position="230"/>
    </location>
</feature>